<organism evidence="1 2">
    <name type="scientific">Ogataea polymorpha</name>
    <dbReference type="NCBI Taxonomy" id="460523"/>
    <lineage>
        <taxon>Eukaryota</taxon>
        <taxon>Fungi</taxon>
        <taxon>Dikarya</taxon>
        <taxon>Ascomycota</taxon>
        <taxon>Saccharomycotina</taxon>
        <taxon>Pichiomycetes</taxon>
        <taxon>Pichiales</taxon>
        <taxon>Pichiaceae</taxon>
        <taxon>Ogataea</taxon>
    </lineage>
</organism>
<dbReference type="Proteomes" id="UP000788993">
    <property type="component" value="Unassembled WGS sequence"/>
</dbReference>
<comment type="caution">
    <text evidence="1">The sequence shown here is derived from an EMBL/GenBank/DDBJ whole genome shotgun (WGS) entry which is preliminary data.</text>
</comment>
<evidence type="ECO:0000313" key="1">
    <source>
        <dbReference type="EMBL" id="KAH3664938.1"/>
    </source>
</evidence>
<protein>
    <submittedName>
        <fullName evidence="1">Uncharacterized protein</fullName>
    </submittedName>
</protein>
<proteinExistence type="predicted"/>
<reference evidence="1" key="2">
    <citation type="submission" date="2021-01" db="EMBL/GenBank/DDBJ databases">
        <authorList>
            <person name="Schikora-Tamarit M.A."/>
        </authorList>
    </citation>
    <scope>NUCLEOTIDE SEQUENCE</scope>
    <source>
        <strain evidence="1">NCAIM Y.01608</strain>
    </source>
</reference>
<dbReference type="EMBL" id="JAEUBD010001178">
    <property type="protein sequence ID" value="KAH3664938.1"/>
    <property type="molecule type" value="Genomic_DNA"/>
</dbReference>
<accession>A0A9P8T3I8</accession>
<keyword evidence="2" id="KW-1185">Reference proteome</keyword>
<gene>
    <name evidence="1" type="ORF">OGATHE_003753</name>
</gene>
<name>A0A9P8T3I8_9ASCO</name>
<dbReference type="AlphaFoldDB" id="A0A9P8T3I8"/>
<evidence type="ECO:0000313" key="2">
    <source>
        <dbReference type="Proteomes" id="UP000788993"/>
    </source>
</evidence>
<sequence length="707" mass="79779">MQLSRNCQSLLVTIGGWVLKNECSSKNFEKEDSSLELIRRIETASGTLHRYSGMLLRNWLECVFFCNGYSSSTPPYTWICDSDCSVTCSSKFCLPLLSDQTPDIWTPAPVFSAFGRSEGGRTTHLMSPCEEPSTRSTNATFLDILKDLTHPFSLILSPIWGGFCAMSLIHLVGEFPSWRVVVSEVGDRTDIGLFESRVQLGASFVELVLNLLRGLVSDTNRNDHHLVLSHPWRNDQTLVVGMDHHHDTNNSGRKTPRRLMCIYFRMLWTKRVLNRDVEHLGEVLAEVVRGGTLNTPAGGWDVSFASGGVQTSGKLLVLSLNTLYDRNSKQFLVNARIKIQDLADLLASFLLGEVCCMALLPQELSGSEEWLRVLEFPSNHRVPLVELQWQISVRTDPFGIVRIHDGFTCWSDSNWLLQVRRTGSCHPSDLRSKSFDVVLLLLKNSRRHKHREVRVGDAVSLDFVVKPSLDLLPNSVGRRTQDVTSRHIVIIKHFSLGQDLLIPAREITFLINGHADQLGIVDLGFGLGLRLGDSWIVDTFLHVERLDLNRESGKQNRDTNGVGHFTLCSFSDIVSKLEFLTVLVWNAVLVQPVQGLNVLHTLERQLRSHKSRVQLLHQRTSSRVFQHVLNGLGDNSFDVTQQVIKCHKSQLGFNMCVLTQVSSSVRLFRPERLLDTIDVSQSRKTGLQIQLRGLRQERLLAIVVHFE</sequence>
<reference evidence="1" key="1">
    <citation type="journal article" date="2021" name="Open Biol.">
        <title>Shared evolutionary footprints suggest mitochondrial oxidative damage underlies multiple complex I losses in fungi.</title>
        <authorList>
            <person name="Schikora-Tamarit M.A."/>
            <person name="Marcet-Houben M."/>
            <person name="Nosek J."/>
            <person name="Gabaldon T."/>
        </authorList>
    </citation>
    <scope>NUCLEOTIDE SEQUENCE</scope>
    <source>
        <strain evidence="1">NCAIM Y.01608</strain>
    </source>
</reference>